<dbReference type="Pfam" id="PF12762">
    <property type="entry name" value="DDE_Tnp_IS1595"/>
    <property type="match status" value="1"/>
</dbReference>
<evidence type="ECO:0000313" key="3">
    <source>
        <dbReference type="Proteomes" id="UP000007879"/>
    </source>
</evidence>
<dbReference type="KEGG" id="aqu:109588828"/>
<name>A0A1X7TBB3_AMPQE</name>
<feature type="domain" description="ISXO2-like transposase" evidence="1">
    <location>
        <begin position="91"/>
        <end position="239"/>
    </location>
</feature>
<dbReference type="SMART" id="SM01126">
    <property type="entry name" value="DDE_Tnp_IS1595"/>
    <property type="match status" value="1"/>
</dbReference>
<dbReference type="InterPro" id="IPR053164">
    <property type="entry name" value="IS1016-like_transposase"/>
</dbReference>
<sequence length="261" mass="30111">MRERPRAQAGSDGKCWYCPTCKTTRSIRHGSFFSQSKIALQKWMILMLWWSREYPVTDASREAEVNPDTAVDVYGWLRDVCSTKLISVPIVLGGPGKVVQIDESLFRHKPKHHRGRATRQELWVFGMVDTSFQPSLGFMQLVPNRQAATLYPIIQAHVANGTTVYSDEWSAYRQVASLPQVAAHQMVNHSVNFVDPATGVHTQNIESYWSRAKRKLKRMKGCHAEQLPSYLDEFMWRERYGPSARDVWFNIMHHISEQYPV</sequence>
<reference evidence="2" key="2">
    <citation type="submission" date="2017-05" db="UniProtKB">
        <authorList>
            <consortium name="EnsemblMetazoa"/>
        </authorList>
    </citation>
    <scope>IDENTIFICATION</scope>
</reference>
<reference evidence="3" key="1">
    <citation type="journal article" date="2010" name="Nature">
        <title>The Amphimedon queenslandica genome and the evolution of animal complexity.</title>
        <authorList>
            <person name="Srivastava M."/>
            <person name="Simakov O."/>
            <person name="Chapman J."/>
            <person name="Fahey B."/>
            <person name="Gauthier M.E."/>
            <person name="Mitros T."/>
            <person name="Richards G.S."/>
            <person name="Conaco C."/>
            <person name="Dacre M."/>
            <person name="Hellsten U."/>
            <person name="Larroux C."/>
            <person name="Putnam N.H."/>
            <person name="Stanke M."/>
            <person name="Adamska M."/>
            <person name="Darling A."/>
            <person name="Degnan S.M."/>
            <person name="Oakley T.H."/>
            <person name="Plachetzki D.C."/>
            <person name="Zhai Y."/>
            <person name="Adamski M."/>
            <person name="Calcino A."/>
            <person name="Cummins S.F."/>
            <person name="Goodstein D.M."/>
            <person name="Harris C."/>
            <person name="Jackson D.J."/>
            <person name="Leys S.P."/>
            <person name="Shu S."/>
            <person name="Woodcroft B.J."/>
            <person name="Vervoort M."/>
            <person name="Kosik K.S."/>
            <person name="Manning G."/>
            <person name="Degnan B.M."/>
            <person name="Rokhsar D.S."/>
        </authorList>
    </citation>
    <scope>NUCLEOTIDE SEQUENCE [LARGE SCALE GENOMIC DNA]</scope>
</reference>
<dbReference type="InParanoid" id="A0A1X7TBB3"/>
<gene>
    <name evidence="2" type="primary">109588828</name>
</gene>
<evidence type="ECO:0000259" key="1">
    <source>
        <dbReference type="SMART" id="SM01126"/>
    </source>
</evidence>
<dbReference type="InterPro" id="IPR024445">
    <property type="entry name" value="Tnp_ISXO2-like"/>
</dbReference>
<dbReference type="eggNOG" id="ENOG502S2X3">
    <property type="taxonomic scope" value="Eukaryota"/>
</dbReference>
<dbReference type="OrthoDB" id="10062329at2759"/>
<accession>A0A1X7TBB3</accession>
<evidence type="ECO:0000313" key="2">
    <source>
        <dbReference type="EnsemblMetazoa" id="Aqu2.1.11730_001"/>
    </source>
</evidence>
<dbReference type="PANTHER" id="PTHR47163:SF2">
    <property type="entry name" value="SI:DKEY-17M8.2"/>
    <property type="match status" value="1"/>
</dbReference>
<dbReference type="PANTHER" id="PTHR47163">
    <property type="entry name" value="DDE_TNP_IS1595 DOMAIN-CONTAINING PROTEIN"/>
    <property type="match status" value="1"/>
</dbReference>
<dbReference type="AlphaFoldDB" id="A0A1X7TBB3"/>
<dbReference type="EnsemblMetazoa" id="Aqu2.1.11730_001">
    <property type="protein sequence ID" value="Aqu2.1.11730_001"/>
    <property type="gene ID" value="Aqu2.1.11730"/>
</dbReference>
<dbReference type="NCBIfam" id="NF033547">
    <property type="entry name" value="transpos_IS1595"/>
    <property type="match status" value="1"/>
</dbReference>
<dbReference type="EnsemblMetazoa" id="XM_020004944.1">
    <property type="protein sequence ID" value="XP_019860503.1"/>
    <property type="gene ID" value="LOC109588828"/>
</dbReference>
<proteinExistence type="predicted"/>
<protein>
    <recommendedName>
        <fullName evidence="1">ISXO2-like transposase domain-containing protein</fullName>
    </recommendedName>
</protein>
<dbReference type="Proteomes" id="UP000007879">
    <property type="component" value="Unassembled WGS sequence"/>
</dbReference>
<organism evidence="2">
    <name type="scientific">Amphimedon queenslandica</name>
    <name type="common">Sponge</name>
    <dbReference type="NCBI Taxonomy" id="400682"/>
    <lineage>
        <taxon>Eukaryota</taxon>
        <taxon>Metazoa</taxon>
        <taxon>Porifera</taxon>
        <taxon>Demospongiae</taxon>
        <taxon>Heteroscleromorpha</taxon>
        <taxon>Haplosclerida</taxon>
        <taxon>Niphatidae</taxon>
        <taxon>Amphimedon</taxon>
    </lineage>
</organism>
<keyword evidence="3" id="KW-1185">Reference proteome</keyword>